<gene>
    <name evidence="7" type="ordered locus">Plim_2374</name>
</gene>
<dbReference type="InterPro" id="IPR017850">
    <property type="entry name" value="Alkaline_phosphatase_core_sf"/>
</dbReference>
<evidence type="ECO:0000256" key="4">
    <source>
        <dbReference type="ARBA" id="ARBA00022837"/>
    </source>
</evidence>
<feature type="signal peptide" evidence="5">
    <location>
        <begin position="1"/>
        <end position="25"/>
    </location>
</feature>
<protein>
    <submittedName>
        <fullName evidence="7">Sulfatase</fullName>
    </submittedName>
</protein>
<dbReference type="PANTHER" id="PTHR42693">
    <property type="entry name" value="ARYLSULFATASE FAMILY MEMBER"/>
    <property type="match status" value="1"/>
</dbReference>
<evidence type="ECO:0000256" key="3">
    <source>
        <dbReference type="ARBA" id="ARBA00022801"/>
    </source>
</evidence>
<comment type="similarity">
    <text evidence="1">Belongs to the sulfatase family.</text>
</comment>
<accession>D5SP56</accession>
<dbReference type="PROSITE" id="PS00523">
    <property type="entry name" value="SULFATASE_1"/>
    <property type="match status" value="1"/>
</dbReference>
<dbReference type="GO" id="GO:0016787">
    <property type="term" value="F:hydrolase activity"/>
    <property type="evidence" value="ECO:0007669"/>
    <property type="project" value="UniProtKB-KW"/>
</dbReference>
<keyword evidence="4" id="KW-0106">Calcium</keyword>
<dbReference type="Gene3D" id="3.40.720.10">
    <property type="entry name" value="Alkaline Phosphatase, subunit A"/>
    <property type="match status" value="1"/>
</dbReference>
<name>D5SP56_PLAL2</name>
<organism evidence="7 8">
    <name type="scientific">Planctopirus limnophila (strain ATCC 43296 / DSM 3776 / IFAM 1008 / Mu 290)</name>
    <name type="common">Planctomyces limnophilus</name>
    <dbReference type="NCBI Taxonomy" id="521674"/>
    <lineage>
        <taxon>Bacteria</taxon>
        <taxon>Pseudomonadati</taxon>
        <taxon>Planctomycetota</taxon>
        <taxon>Planctomycetia</taxon>
        <taxon>Planctomycetales</taxon>
        <taxon>Planctomycetaceae</taxon>
        <taxon>Planctopirus</taxon>
    </lineage>
</organism>
<dbReference type="HOGENOM" id="CLU_006332_11_0_0"/>
<dbReference type="AlphaFoldDB" id="D5SP56"/>
<keyword evidence="2" id="KW-0479">Metal-binding</keyword>
<dbReference type="InterPro" id="IPR050738">
    <property type="entry name" value="Sulfatase"/>
</dbReference>
<dbReference type="Pfam" id="PF00884">
    <property type="entry name" value="Sulfatase"/>
    <property type="match status" value="1"/>
</dbReference>
<dbReference type="Proteomes" id="UP000002220">
    <property type="component" value="Chromosome"/>
</dbReference>
<dbReference type="KEGG" id="plm:Plim_2374"/>
<feature type="chain" id="PRO_5003076179" evidence="5">
    <location>
        <begin position="26"/>
        <end position="802"/>
    </location>
</feature>
<keyword evidence="5" id="KW-0732">Signal</keyword>
<dbReference type="InterPro" id="IPR024607">
    <property type="entry name" value="Sulfatase_CS"/>
</dbReference>
<dbReference type="GO" id="GO:0046872">
    <property type="term" value="F:metal ion binding"/>
    <property type="evidence" value="ECO:0007669"/>
    <property type="project" value="UniProtKB-KW"/>
</dbReference>
<feature type="domain" description="Sulfatase N-terminal" evidence="6">
    <location>
        <begin position="81"/>
        <end position="498"/>
    </location>
</feature>
<keyword evidence="8" id="KW-1185">Reference proteome</keyword>
<evidence type="ECO:0000313" key="8">
    <source>
        <dbReference type="Proteomes" id="UP000002220"/>
    </source>
</evidence>
<sequence length="802" mass="88286" precursor="true">MRQRTMTNTVVALICGMLGSGLGMCGTLTDVLGQNKARPAQVEGTVLPFPPAPTASKAGPTLQESIHKRRIEPNRLPKGAPNVLIVLIDDAGFGVPDTFGGFAHTPTLSRLRDEGISYNRFHTTSICSPTRAALLTGRNHQRVGNGTIAERAVDWDGYTGIMPKTAATMAEVLKNYGYKTSAFGKWHNTPADQTTAMGPFNYWPTGYGFEYFYGFLAGETSQWEPRLVENTTAIEPPHDENYHLTEDMADKGITWLKKHRAFSPDKPFLMYWAPGGVHGPHHVTASWADKYKGKFDQGWDKLREEVFARQKTLGWIPASAELTPRDATMPAWGDIPEAERAFQTRLMELYAGFCEHTDAQVGKLVDFLDESGQRDNTIILYLWGDNGSSAEGQNDSISELLAQNQIPNTIAQQIKALEGLGGLKALGGPLTDNIYHASWAWAGSTPFRSTKLVAAHFGGTRNPLVVSWPKRIKADKTPRSQFYHVNDIVPTLYDVIGIKAPNEVNGFPQDPIDGVSMAASFADPKAPENKHVQYFDNNGSDGIYKDGWYACTFGPLSPWLNAQPGLDQWDSSKAVWELYDLTKDFSQMHDLAKEHPEKVEEMKKLFLAQAEENKAFPIGAGIWLRIHPEDRIKSPYTSWVFDDTTTRMPEFTAPALGNHNNIVTIDLDCGKEASGVLYAMGGSGGGLTCYMDKGYLIFEYNLMIIDRSIAKSAEKIAPGKHTIVVNTALRAAKPGAPADIVLTVDGKEVGRTTAKMTVPAAFTASESFDVGIDLGSTVSRDYFERRPFKFDGKISKVNVALE</sequence>
<evidence type="ECO:0000256" key="2">
    <source>
        <dbReference type="ARBA" id="ARBA00022723"/>
    </source>
</evidence>
<dbReference type="InterPro" id="IPR000917">
    <property type="entry name" value="Sulfatase_N"/>
</dbReference>
<proteinExistence type="inferred from homology"/>
<dbReference type="CDD" id="cd16025">
    <property type="entry name" value="PAS_like"/>
    <property type="match status" value="1"/>
</dbReference>
<dbReference type="EMBL" id="CP001744">
    <property type="protein sequence ID" value="ADG68200.1"/>
    <property type="molecule type" value="Genomic_DNA"/>
</dbReference>
<dbReference type="SUPFAM" id="SSF53649">
    <property type="entry name" value="Alkaline phosphatase-like"/>
    <property type="match status" value="1"/>
</dbReference>
<reference evidence="7 8" key="1">
    <citation type="journal article" date="2010" name="Stand. Genomic Sci.">
        <title>Complete genome sequence of Planctomyces limnophilus type strain (Mu 290).</title>
        <authorList>
            <person name="Labutti K."/>
            <person name="Sikorski J."/>
            <person name="Schneider S."/>
            <person name="Nolan M."/>
            <person name="Lucas S."/>
            <person name="Glavina Del Rio T."/>
            <person name="Tice H."/>
            <person name="Cheng J.F."/>
            <person name="Goodwin L."/>
            <person name="Pitluck S."/>
            <person name="Liolios K."/>
            <person name="Ivanova N."/>
            <person name="Mavromatis K."/>
            <person name="Mikhailova N."/>
            <person name="Pati A."/>
            <person name="Chen A."/>
            <person name="Palaniappan K."/>
            <person name="Land M."/>
            <person name="Hauser L."/>
            <person name="Chang Y.J."/>
            <person name="Jeffries C.D."/>
            <person name="Tindall B.J."/>
            <person name="Rohde M."/>
            <person name="Goker M."/>
            <person name="Woyke T."/>
            <person name="Bristow J."/>
            <person name="Eisen J.A."/>
            <person name="Markowitz V."/>
            <person name="Hugenholtz P."/>
            <person name="Kyrpides N.C."/>
            <person name="Klenk H.P."/>
            <person name="Lapidus A."/>
        </authorList>
    </citation>
    <scope>NUCLEOTIDE SEQUENCE [LARGE SCALE GENOMIC DNA]</scope>
    <source>
        <strain evidence="8">ATCC 43296 / DSM 3776 / IFAM 1008 / 290</strain>
    </source>
</reference>
<dbReference type="STRING" id="521674.Plim_2374"/>
<evidence type="ECO:0000256" key="1">
    <source>
        <dbReference type="ARBA" id="ARBA00008779"/>
    </source>
</evidence>
<evidence type="ECO:0000256" key="5">
    <source>
        <dbReference type="SAM" id="SignalP"/>
    </source>
</evidence>
<evidence type="ECO:0000313" key="7">
    <source>
        <dbReference type="EMBL" id="ADG68200.1"/>
    </source>
</evidence>
<evidence type="ECO:0000259" key="6">
    <source>
        <dbReference type="Pfam" id="PF00884"/>
    </source>
</evidence>
<dbReference type="Gene3D" id="3.30.1120.10">
    <property type="match status" value="1"/>
</dbReference>
<dbReference type="RefSeq" id="WP_013110631.1">
    <property type="nucleotide sequence ID" value="NC_014148.1"/>
</dbReference>
<keyword evidence="3" id="KW-0378">Hydrolase</keyword>
<dbReference type="PANTHER" id="PTHR42693:SF43">
    <property type="entry name" value="BLL2667 PROTEIN"/>
    <property type="match status" value="1"/>
</dbReference>
<dbReference type="eggNOG" id="COG3119">
    <property type="taxonomic scope" value="Bacteria"/>
</dbReference>